<organism evidence="1">
    <name type="scientific">Gongylonema pulchrum</name>
    <dbReference type="NCBI Taxonomy" id="637853"/>
    <lineage>
        <taxon>Eukaryota</taxon>
        <taxon>Metazoa</taxon>
        <taxon>Ecdysozoa</taxon>
        <taxon>Nematoda</taxon>
        <taxon>Chromadorea</taxon>
        <taxon>Rhabditida</taxon>
        <taxon>Spirurina</taxon>
        <taxon>Spiruromorpha</taxon>
        <taxon>Spiruroidea</taxon>
        <taxon>Gongylonematidae</taxon>
        <taxon>Gongylonema</taxon>
    </lineage>
</organism>
<dbReference type="WBParaSite" id="GPUH_0000247601-mRNA-1">
    <property type="protein sequence ID" value="GPUH_0000247601-mRNA-1"/>
    <property type="gene ID" value="GPUH_0000247601"/>
</dbReference>
<name>A0A183D180_9BILA</name>
<proteinExistence type="predicted"/>
<sequence>LQVTNAFDRIGVNPQGLIVTTSFWPYPAFIVSDINIAKANYIKGKYFYRLGENTLKLKCIAKDATTCVNKANYHTFQDKATLTVDILNVINESDRQRLGTEIQKYLETNYVVFTAPVQLLQPMYTQYSGISPQQLPYQRIYPDP</sequence>
<dbReference type="AlphaFoldDB" id="A0A183D180"/>
<protein>
    <submittedName>
        <fullName evidence="1">PBPb domain-containing protein</fullName>
    </submittedName>
</protein>
<evidence type="ECO:0000313" key="1">
    <source>
        <dbReference type="WBParaSite" id="GPUH_0000247601-mRNA-1"/>
    </source>
</evidence>
<reference evidence="1" key="1">
    <citation type="submission" date="2016-06" db="UniProtKB">
        <authorList>
            <consortium name="WormBaseParasite"/>
        </authorList>
    </citation>
    <scope>IDENTIFICATION</scope>
</reference>
<accession>A0A183D180</accession>